<comment type="caution">
    <text evidence="3">The sequence shown here is derived from an EMBL/GenBank/DDBJ whole genome shotgun (WGS) entry which is preliminary data.</text>
</comment>
<accession>A0A972FMA3</accession>
<dbReference type="RefSeq" id="WP_169526845.1">
    <property type="nucleotide sequence ID" value="NZ_JAAMPU010000103.1"/>
</dbReference>
<feature type="signal peptide" evidence="1">
    <location>
        <begin position="1"/>
        <end position="17"/>
    </location>
</feature>
<dbReference type="Proteomes" id="UP000712080">
    <property type="component" value="Unassembled WGS sequence"/>
</dbReference>
<name>A0A972FMA3_9FLAO</name>
<evidence type="ECO:0000256" key="1">
    <source>
        <dbReference type="SAM" id="SignalP"/>
    </source>
</evidence>
<keyword evidence="4" id="KW-1185">Reference proteome</keyword>
<dbReference type="GO" id="GO:0006629">
    <property type="term" value="P:lipid metabolic process"/>
    <property type="evidence" value="ECO:0007669"/>
    <property type="project" value="InterPro"/>
</dbReference>
<dbReference type="InterPro" id="IPR029058">
    <property type="entry name" value="AB_hydrolase_fold"/>
</dbReference>
<sequence>MKKFLLVLLLISLGSQAQELKPGFDQFEYLQLLRAYARWGDSTYYKQIPESRTYKKKGRKYRSEEVGFMNSWEMYETPSQTVISIRGSTGDQISWMANFYCAMVPAIGTMKLNDSTSFDYHFADHPQAAVHIGWAVSACFLLPDIVRKIHDRYSKNRKDFIIFGHSQGAGIAYFVTAQLKYYQRIGKLPKDIRFKTYCSAAPKPGNLFFAYDYEASTQFGWSQTVVNPADWVPEVPVTVQNVQDFSTTNPFKLADKMIKEAPFPNNIIMSYLYKQLTRNNKKALKKYKLFLGRVASRMVSKNLKGFEPPKNYYESTDYSRCGTPVILNPDEEYYKKFPDNDSTLFVHHGILPYSYLTEKLKL</sequence>
<dbReference type="AlphaFoldDB" id="A0A972FMA3"/>
<dbReference type="Pfam" id="PF01764">
    <property type="entry name" value="Lipase_3"/>
    <property type="match status" value="1"/>
</dbReference>
<keyword evidence="1" id="KW-0732">Signal</keyword>
<dbReference type="SUPFAM" id="SSF53474">
    <property type="entry name" value="alpha/beta-Hydrolases"/>
    <property type="match status" value="1"/>
</dbReference>
<dbReference type="Gene3D" id="3.40.50.1820">
    <property type="entry name" value="alpha/beta hydrolase"/>
    <property type="match status" value="1"/>
</dbReference>
<feature type="chain" id="PRO_5037376374" evidence="1">
    <location>
        <begin position="18"/>
        <end position="362"/>
    </location>
</feature>
<organism evidence="3 4">
    <name type="scientific">Flavobacterium silvaticum</name>
    <dbReference type="NCBI Taxonomy" id="1852020"/>
    <lineage>
        <taxon>Bacteria</taxon>
        <taxon>Pseudomonadati</taxon>
        <taxon>Bacteroidota</taxon>
        <taxon>Flavobacteriia</taxon>
        <taxon>Flavobacteriales</taxon>
        <taxon>Flavobacteriaceae</taxon>
        <taxon>Flavobacterium</taxon>
    </lineage>
</organism>
<evidence type="ECO:0000313" key="3">
    <source>
        <dbReference type="EMBL" id="NMH27820.1"/>
    </source>
</evidence>
<protein>
    <submittedName>
        <fullName evidence="3">Lipase family protein</fullName>
    </submittedName>
</protein>
<dbReference type="EMBL" id="JAAMPU010000103">
    <property type="protein sequence ID" value="NMH27820.1"/>
    <property type="molecule type" value="Genomic_DNA"/>
</dbReference>
<dbReference type="InterPro" id="IPR002921">
    <property type="entry name" value="Fungal_lipase-type"/>
</dbReference>
<gene>
    <name evidence="3" type="ORF">G6047_07240</name>
</gene>
<reference evidence="3" key="1">
    <citation type="submission" date="2020-02" db="EMBL/GenBank/DDBJ databases">
        <title>Flavobacterium sp. genome.</title>
        <authorList>
            <person name="Jung H.S."/>
            <person name="Baek J.H."/>
            <person name="Jeon C.O."/>
        </authorList>
    </citation>
    <scope>NUCLEOTIDE SEQUENCE</scope>
    <source>
        <strain evidence="3">SE-s28</strain>
    </source>
</reference>
<evidence type="ECO:0000313" key="4">
    <source>
        <dbReference type="Proteomes" id="UP000712080"/>
    </source>
</evidence>
<evidence type="ECO:0000259" key="2">
    <source>
        <dbReference type="Pfam" id="PF01764"/>
    </source>
</evidence>
<feature type="domain" description="Fungal lipase-type" evidence="2">
    <location>
        <begin position="82"/>
        <end position="238"/>
    </location>
</feature>
<proteinExistence type="predicted"/>